<dbReference type="EMBL" id="NPBY01000152">
    <property type="protein sequence ID" value="PAD71138.1"/>
    <property type="molecule type" value="Genomic_DNA"/>
</dbReference>
<name>A0A268EDD2_9BACL</name>
<organism evidence="1 2">
    <name type="scientific">Paenibacillus campinasensis</name>
    <dbReference type="NCBI Taxonomy" id="66347"/>
    <lineage>
        <taxon>Bacteria</taxon>
        <taxon>Bacillati</taxon>
        <taxon>Bacillota</taxon>
        <taxon>Bacilli</taxon>
        <taxon>Bacillales</taxon>
        <taxon>Paenibacillaceae</taxon>
        <taxon>Paenibacillus</taxon>
    </lineage>
</organism>
<dbReference type="AlphaFoldDB" id="A0A268EDD2"/>
<evidence type="ECO:0000313" key="1">
    <source>
        <dbReference type="EMBL" id="PAD71138.1"/>
    </source>
</evidence>
<proteinExistence type="predicted"/>
<accession>A0A268EDD2</accession>
<reference evidence="1 2" key="1">
    <citation type="submission" date="2017-07" db="EMBL/GenBank/DDBJ databases">
        <title>Isolation and whole genome analysis of endospore-forming bacteria from heroin.</title>
        <authorList>
            <person name="Kalinowski J."/>
            <person name="Ahrens B."/>
            <person name="Al-Dilaimi A."/>
            <person name="Winkler A."/>
            <person name="Wibberg D."/>
            <person name="Schleenbecker U."/>
            <person name="Ruckert C."/>
            <person name="Wolfel R."/>
            <person name="Grass G."/>
        </authorList>
    </citation>
    <scope>NUCLEOTIDE SEQUENCE [LARGE SCALE GENOMIC DNA]</scope>
    <source>
        <strain evidence="1 2">7537-G1</strain>
    </source>
</reference>
<protein>
    <submittedName>
        <fullName evidence="1">Uncharacterized protein</fullName>
    </submittedName>
</protein>
<feature type="non-terminal residue" evidence="1">
    <location>
        <position position="1"/>
    </location>
</feature>
<dbReference type="Proteomes" id="UP000215596">
    <property type="component" value="Unassembled WGS sequence"/>
</dbReference>
<comment type="caution">
    <text evidence="1">The sequence shown here is derived from an EMBL/GenBank/DDBJ whole genome shotgun (WGS) entry which is preliminary data.</text>
</comment>
<sequence>SLISESDNKYTLIYDELDDRFRNEEVYKHSIISLLKAADKINLELYDTSPNSKIIILLRTDIFALLNDPDLNKIKRCNGVTIDWGRKNNKDSPLFD</sequence>
<feature type="non-terminal residue" evidence="1">
    <location>
        <position position="96"/>
    </location>
</feature>
<gene>
    <name evidence="1" type="ORF">CHH67_25790</name>
</gene>
<evidence type="ECO:0000313" key="2">
    <source>
        <dbReference type="Proteomes" id="UP000215596"/>
    </source>
</evidence>